<keyword evidence="2" id="KW-0472">Membrane</keyword>
<reference evidence="4" key="1">
    <citation type="journal article" date="2019" name="Int. J. Syst. Evol. Microbiol.">
        <title>The Global Catalogue of Microorganisms (GCM) 10K type strain sequencing project: providing services to taxonomists for standard genome sequencing and annotation.</title>
        <authorList>
            <consortium name="The Broad Institute Genomics Platform"/>
            <consortium name="The Broad Institute Genome Sequencing Center for Infectious Disease"/>
            <person name="Wu L."/>
            <person name="Ma J."/>
        </authorList>
    </citation>
    <scope>NUCLEOTIDE SEQUENCE [LARGE SCALE GENOMIC DNA]</scope>
    <source>
        <strain evidence="4">KCTC 42808</strain>
    </source>
</reference>
<organism evidence="3 4">
    <name type="scientific">Lacinutrix gracilariae</name>
    <dbReference type="NCBI Taxonomy" id="1747198"/>
    <lineage>
        <taxon>Bacteria</taxon>
        <taxon>Pseudomonadati</taxon>
        <taxon>Bacteroidota</taxon>
        <taxon>Flavobacteriia</taxon>
        <taxon>Flavobacteriales</taxon>
        <taxon>Flavobacteriaceae</taxon>
        <taxon>Lacinutrix</taxon>
    </lineage>
</organism>
<evidence type="ECO:0000313" key="4">
    <source>
        <dbReference type="Proteomes" id="UP001597467"/>
    </source>
</evidence>
<dbReference type="Proteomes" id="UP001597467">
    <property type="component" value="Unassembled WGS sequence"/>
</dbReference>
<feature type="coiled-coil region" evidence="1">
    <location>
        <begin position="367"/>
        <end position="401"/>
    </location>
</feature>
<evidence type="ECO:0000256" key="1">
    <source>
        <dbReference type="SAM" id="Coils"/>
    </source>
</evidence>
<sequence>MSSFAQFNRNEFFKYIDSASVIIDENPKLAKIYLDSITEPIEKNIEGRLAEYYQLKGLVNDGLDEQALIIHNFTQALKYAKKEENYDVAGMSSLELFYNTYLVKKDSVLAFRYLNEAQKYYSLSNNINGLAEVKQMPAYVALNNKKYHKSNAIILKDLEYYKNITDDAYYYMYALFMLTTNYIGLEDLNNAHKYFNKLKNLKNNKTISQPLFNRHMVTLYGDVADFHFKNKAIDSLQIYLQKFGALRSAMNDHDTRNYFRLQLDYYDLINDLKLKNTFKDSLRNFEALIMRKTLDESIQINNDLIQTETKLEHERKKKHLNRYVIVALISLLILFSFVVIWKYKQIKTVIIQYTKSDKEFSFLKTNHEKLKVKVRGLEDYISEVKREVKAISSLNNSLEQKEKIKELYKKIHLNSSAFLAKEENYLELINELNIDFFTQMKNLHPKLNDSEITICYYLFIGFKNKEIAAFLNSTTRAIESKRYRISKKIDAVTNNFSLVEYLNTTFK</sequence>
<comment type="caution">
    <text evidence="3">The sequence shown here is derived from an EMBL/GenBank/DDBJ whole genome shotgun (WGS) entry which is preliminary data.</text>
</comment>
<feature type="transmembrane region" description="Helical" evidence="2">
    <location>
        <begin position="323"/>
        <end position="343"/>
    </location>
</feature>
<proteinExistence type="predicted"/>
<accession>A0ABW5JZT4</accession>
<evidence type="ECO:0000256" key="2">
    <source>
        <dbReference type="SAM" id="Phobius"/>
    </source>
</evidence>
<dbReference type="SUPFAM" id="SSF46894">
    <property type="entry name" value="C-terminal effector domain of the bipartite response regulators"/>
    <property type="match status" value="1"/>
</dbReference>
<name>A0ABW5JZT4_9FLAO</name>
<dbReference type="RefSeq" id="WP_379900151.1">
    <property type="nucleotide sequence ID" value="NZ_JBHULM010000001.1"/>
</dbReference>
<keyword evidence="4" id="KW-1185">Reference proteome</keyword>
<dbReference type="InterPro" id="IPR036388">
    <property type="entry name" value="WH-like_DNA-bd_sf"/>
</dbReference>
<dbReference type="SUPFAM" id="SSF48452">
    <property type="entry name" value="TPR-like"/>
    <property type="match status" value="1"/>
</dbReference>
<keyword evidence="2" id="KW-1133">Transmembrane helix</keyword>
<protein>
    <submittedName>
        <fullName evidence="3">Helix-turn-helix transcriptional regulator</fullName>
    </submittedName>
</protein>
<dbReference type="Gene3D" id="1.10.10.10">
    <property type="entry name" value="Winged helix-like DNA-binding domain superfamily/Winged helix DNA-binding domain"/>
    <property type="match status" value="1"/>
</dbReference>
<dbReference type="EMBL" id="JBHULM010000001">
    <property type="protein sequence ID" value="MFD2540955.1"/>
    <property type="molecule type" value="Genomic_DNA"/>
</dbReference>
<dbReference type="InterPro" id="IPR011990">
    <property type="entry name" value="TPR-like_helical_dom_sf"/>
</dbReference>
<gene>
    <name evidence="3" type="ORF">ACFSSB_01375</name>
</gene>
<keyword evidence="2" id="KW-0812">Transmembrane</keyword>
<keyword evidence="1" id="KW-0175">Coiled coil</keyword>
<dbReference type="InterPro" id="IPR016032">
    <property type="entry name" value="Sig_transdc_resp-reg_C-effctor"/>
</dbReference>
<dbReference type="Gene3D" id="1.25.40.10">
    <property type="entry name" value="Tetratricopeptide repeat domain"/>
    <property type="match status" value="1"/>
</dbReference>
<evidence type="ECO:0000313" key="3">
    <source>
        <dbReference type="EMBL" id="MFD2540955.1"/>
    </source>
</evidence>